<dbReference type="InterPro" id="IPR001173">
    <property type="entry name" value="Glyco_trans_2-like"/>
</dbReference>
<feature type="domain" description="Glycosyltransferase 2-like" evidence="1">
    <location>
        <begin position="10"/>
        <end position="175"/>
    </location>
</feature>
<dbReference type="Pfam" id="PF00535">
    <property type="entry name" value="Glycos_transf_2"/>
    <property type="match status" value="1"/>
</dbReference>
<sequence length="238" mass="26500">MAPLRRMRLSVIIPVYNEEQTIQEVLERVAAVRADLGGIAMEIVIANDGSTDGTRRAIDERRLPPDLPVHVYHSPINLGKGAAVRMGLAFASGDVLLIQDADLELDPAEYMHLLAPIIEGRADVVYGSRFLSPTGRVSMKTRTANRVLTLLTNLLFGGRLTDMETAYKVMKKEALVGLRLRCVGFDIEPELTARLMRAGRRIVEVPISYNPRTTDEGKKMRWIDGVDAIYTLIKCRLT</sequence>
<accession>E3T6R0</accession>
<dbReference type="AlphaFoldDB" id="E3T6R0"/>
<name>E3T6R0_9BACT</name>
<dbReference type="PANTHER" id="PTHR48090">
    <property type="entry name" value="UNDECAPRENYL-PHOSPHATE 4-DEOXY-4-FORMAMIDO-L-ARABINOSE TRANSFERASE-RELATED"/>
    <property type="match status" value="1"/>
</dbReference>
<dbReference type="Gene3D" id="3.90.550.10">
    <property type="entry name" value="Spore Coat Polysaccharide Biosynthesis Protein SpsA, Chain A"/>
    <property type="match status" value="1"/>
</dbReference>
<dbReference type="CAZy" id="GT2">
    <property type="family name" value="Glycosyltransferase Family 2"/>
</dbReference>
<dbReference type="PANTHER" id="PTHR48090:SF7">
    <property type="entry name" value="RFBJ PROTEIN"/>
    <property type="match status" value="1"/>
</dbReference>
<dbReference type="SUPFAM" id="SSF53448">
    <property type="entry name" value="Nucleotide-diphospho-sugar transferases"/>
    <property type="match status" value="1"/>
</dbReference>
<dbReference type="EMBL" id="GU260708">
    <property type="protein sequence ID" value="ADC36004.1"/>
    <property type="molecule type" value="Genomic_DNA"/>
</dbReference>
<dbReference type="InterPro" id="IPR050256">
    <property type="entry name" value="Glycosyltransferase_2"/>
</dbReference>
<evidence type="ECO:0000259" key="1">
    <source>
        <dbReference type="Pfam" id="PF00535"/>
    </source>
</evidence>
<dbReference type="InterPro" id="IPR029044">
    <property type="entry name" value="Nucleotide-diphossugar_trans"/>
</dbReference>
<reference evidence="2" key="2">
    <citation type="journal article" date="2010" name="Appl. Environ. Microbiol.">
        <title>Comparative analysis of acidobacterial genomic fragments from terrestrial and aquatic metagenomic libraries, with emphasis on acidobacteria subdivision 6.</title>
        <authorList>
            <person name="Kielak A.M."/>
            <person name="van Veen J.A."/>
            <person name="Kowalchuk G.A."/>
        </authorList>
    </citation>
    <scope>NUCLEOTIDE SEQUENCE</scope>
</reference>
<dbReference type="CDD" id="cd04179">
    <property type="entry name" value="DPM_DPG-synthase_like"/>
    <property type="match status" value="1"/>
</dbReference>
<reference evidence="2" key="1">
    <citation type="submission" date="2009-12" db="EMBL/GenBank/DDBJ databases">
        <authorList>
            <person name="Kielak A."/>
            <person name="van Veen J.A."/>
            <person name="Kowalchuk G.A."/>
        </authorList>
    </citation>
    <scope>NUCLEOTIDE SEQUENCE</scope>
</reference>
<proteinExistence type="predicted"/>
<protein>
    <submittedName>
        <fullName evidence="2">Dolichyl-phosphate mannose synthase related protein</fullName>
    </submittedName>
</protein>
<evidence type="ECO:0000313" key="2">
    <source>
        <dbReference type="EMBL" id="ADC36004.1"/>
    </source>
</evidence>
<organism evidence="2">
    <name type="scientific">uncultured bacterium 259</name>
    <dbReference type="NCBI Taxonomy" id="698386"/>
    <lineage>
        <taxon>Bacteria</taxon>
        <taxon>environmental samples</taxon>
    </lineage>
</organism>